<keyword evidence="3" id="KW-1185">Reference proteome</keyword>
<keyword evidence="1" id="KW-0812">Transmembrane</keyword>
<dbReference type="EMBL" id="FNPC01000004">
    <property type="protein sequence ID" value="SDY28460.1"/>
    <property type="molecule type" value="Genomic_DNA"/>
</dbReference>
<dbReference type="Proteomes" id="UP000199079">
    <property type="component" value="Unassembled WGS sequence"/>
</dbReference>
<keyword evidence="1" id="KW-0472">Membrane</keyword>
<feature type="transmembrane region" description="Helical" evidence="1">
    <location>
        <begin position="215"/>
        <end position="236"/>
    </location>
</feature>
<feature type="transmembrane region" description="Helical" evidence="1">
    <location>
        <begin position="54"/>
        <end position="74"/>
    </location>
</feature>
<keyword evidence="1" id="KW-1133">Transmembrane helix</keyword>
<feature type="transmembrane region" description="Helical" evidence="1">
    <location>
        <begin position="151"/>
        <end position="173"/>
    </location>
</feature>
<evidence type="ECO:0000313" key="3">
    <source>
        <dbReference type="Proteomes" id="UP000199079"/>
    </source>
</evidence>
<reference evidence="3" key="1">
    <citation type="submission" date="2016-10" db="EMBL/GenBank/DDBJ databases">
        <authorList>
            <person name="Varghese N."/>
            <person name="Submissions S."/>
        </authorList>
    </citation>
    <scope>NUCLEOTIDE SEQUENCE [LARGE SCALE GENOMIC DNA]</scope>
    <source>
        <strain evidence="3">DC30,IBRC 10041,KCTC 4046</strain>
    </source>
</reference>
<gene>
    <name evidence="2" type="ORF">SAMN05216564_104171</name>
</gene>
<protein>
    <submittedName>
        <fullName evidence="2">Uncharacterized protein</fullName>
    </submittedName>
</protein>
<organism evidence="2 3">
    <name type="scientific">Halopenitus persicus</name>
    <dbReference type="NCBI Taxonomy" id="1048396"/>
    <lineage>
        <taxon>Archaea</taxon>
        <taxon>Methanobacteriati</taxon>
        <taxon>Methanobacteriota</taxon>
        <taxon>Stenosarchaea group</taxon>
        <taxon>Halobacteria</taxon>
        <taxon>Halobacteriales</taxon>
        <taxon>Haloferacaceae</taxon>
        <taxon>Halopenitus</taxon>
    </lineage>
</organism>
<feature type="transmembrane region" description="Helical" evidence="1">
    <location>
        <begin position="185"/>
        <end position="203"/>
    </location>
</feature>
<proteinExistence type="predicted"/>
<evidence type="ECO:0000256" key="1">
    <source>
        <dbReference type="SAM" id="Phobius"/>
    </source>
</evidence>
<feature type="transmembrane region" description="Helical" evidence="1">
    <location>
        <begin position="118"/>
        <end position="139"/>
    </location>
</feature>
<sequence length="245" mass="26339">MERRSPGLIGAVRIDVTRLHDTWMEVAFPRQLDASSVLGKWQPETTPQRIAYKLWAAIGIPLVLFGYPLLLVGFATRYYATRLDSAVTRIGVLGVLLVATLVWGTLTVITRVQLSTEAFLAVGAASVVAIASAGLAALFSKVGGRATSVLLAYPFAMTALFLPPVVAALFTPSLGEVIFPNSTELAVWILDTLLAVGGINDWLRANFTLEGTGYVLMWFGLAIPTGWLLGLLVALADVIRPKQDD</sequence>
<name>A0A1H3IL88_9EURY</name>
<evidence type="ECO:0000313" key="2">
    <source>
        <dbReference type="EMBL" id="SDY28460.1"/>
    </source>
</evidence>
<accession>A0A1H3IL88</accession>
<feature type="transmembrane region" description="Helical" evidence="1">
    <location>
        <begin position="86"/>
        <end position="106"/>
    </location>
</feature>
<dbReference type="AlphaFoldDB" id="A0A1H3IL88"/>